<name>A0A2J0JIH1_9BACT</name>
<feature type="short sequence motif" description="Histidine triad motif" evidence="1">
    <location>
        <begin position="100"/>
        <end position="104"/>
    </location>
</feature>
<protein>
    <recommendedName>
        <fullName evidence="2">HIT domain-containing protein</fullName>
    </recommendedName>
</protein>
<dbReference type="PROSITE" id="PS51084">
    <property type="entry name" value="HIT_2"/>
    <property type="match status" value="1"/>
</dbReference>
<organism evidence="3 4">
    <name type="scientific">Candidatus Nomurabacteria bacterium CG10_big_fil_rev_8_21_14_0_10_03_31_7</name>
    <dbReference type="NCBI Taxonomy" id="1974730"/>
    <lineage>
        <taxon>Bacteria</taxon>
        <taxon>Candidatus Nomuraibacteriota</taxon>
    </lineage>
</organism>
<dbReference type="GO" id="GO:0003824">
    <property type="term" value="F:catalytic activity"/>
    <property type="evidence" value="ECO:0007669"/>
    <property type="project" value="InterPro"/>
</dbReference>
<dbReference type="Gene3D" id="3.30.428.10">
    <property type="entry name" value="HIT-like"/>
    <property type="match status" value="1"/>
</dbReference>
<dbReference type="InterPro" id="IPR019808">
    <property type="entry name" value="Histidine_triad_CS"/>
</dbReference>
<dbReference type="InterPro" id="IPR051884">
    <property type="entry name" value="Bis(5'-adenosyl)-TPase_reg"/>
</dbReference>
<comment type="caution">
    <text evidence="3">The sequence shown here is derived from an EMBL/GenBank/DDBJ whole genome shotgun (WGS) entry which is preliminary data.</text>
</comment>
<evidence type="ECO:0000259" key="2">
    <source>
        <dbReference type="PROSITE" id="PS51084"/>
    </source>
</evidence>
<accession>A0A2J0JIH1</accession>
<dbReference type="PANTHER" id="PTHR46243:SF1">
    <property type="entry name" value="BIS(5'-ADENOSYL)-TRIPHOSPHATASE"/>
    <property type="match status" value="1"/>
</dbReference>
<feature type="domain" description="HIT" evidence="2">
    <location>
        <begin position="8"/>
        <end position="115"/>
    </location>
</feature>
<dbReference type="PROSITE" id="PS00892">
    <property type="entry name" value="HIT_1"/>
    <property type="match status" value="1"/>
</dbReference>
<gene>
    <name evidence="3" type="ORF">COU48_00385</name>
</gene>
<proteinExistence type="predicted"/>
<reference evidence="4" key="1">
    <citation type="submission" date="2017-09" db="EMBL/GenBank/DDBJ databases">
        <title>Depth-based differentiation of microbial function through sediment-hosted aquifers and enrichment of novel symbionts in the deep terrestrial subsurface.</title>
        <authorList>
            <person name="Probst A.J."/>
            <person name="Ladd B."/>
            <person name="Jarett J.K."/>
            <person name="Geller-Mcgrath D.E."/>
            <person name="Sieber C.M.K."/>
            <person name="Emerson J.B."/>
            <person name="Anantharaman K."/>
            <person name="Thomas B.C."/>
            <person name="Malmstrom R."/>
            <person name="Stieglmeier M."/>
            <person name="Klingl A."/>
            <person name="Woyke T."/>
            <person name="Ryan C.M."/>
            <person name="Banfield J.F."/>
        </authorList>
    </citation>
    <scope>NUCLEOTIDE SEQUENCE [LARGE SCALE GENOMIC DNA]</scope>
</reference>
<dbReference type="PANTHER" id="PTHR46243">
    <property type="entry name" value="BIS(5'-ADENOSYL)-TRIPHOSPHATASE"/>
    <property type="match status" value="1"/>
</dbReference>
<dbReference type="SUPFAM" id="SSF54197">
    <property type="entry name" value="HIT-like"/>
    <property type="match status" value="1"/>
</dbReference>
<sequence>MKIKAIKICIFCSRPEIKARMIIKNKFAWAFPTNIPIVPGHILICPIRCVANFNDLTQKEIRAIFDLQKKLKKSLQKTFNAEGFNYAWNEGEVGGQAIPHFHLHMLPRKKGDNGITKYDPRKFLYRPGSREKSKEQELISIVEIIKKNLKE</sequence>
<dbReference type="Pfam" id="PF01230">
    <property type="entry name" value="HIT"/>
    <property type="match status" value="1"/>
</dbReference>
<dbReference type="Proteomes" id="UP000228613">
    <property type="component" value="Unassembled WGS sequence"/>
</dbReference>
<dbReference type="EMBL" id="PFCP01000012">
    <property type="protein sequence ID" value="PIR69108.1"/>
    <property type="molecule type" value="Genomic_DNA"/>
</dbReference>
<dbReference type="InterPro" id="IPR036265">
    <property type="entry name" value="HIT-like_sf"/>
</dbReference>
<evidence type="ECO:0000313" key="4">
    <source>
        <dbReference type="Proteomes" id="UP000228613"/>
    </source>
</evidence>
<evidence type="ECO:0000313" key="3">
    <source>
        <dbReference type="EMBL" id="PIR69108.1"/>
    </source>
</evidence>
<dbReference type="InterPro" id="IPR011146">
    <property type="entry name" value="HIT-like"/>
</dbReference>
<evidence type="ECO:0000256" key="1">
    <source>
        <dbReference type="PROSITE-ProRule" id="PRU00464"/>
    </source>
</evidence>
<dbReference type="AlphaFoldDB" id="A0A2J0JIH1"/>